<dbReference type="InterPro" id="IPR001761">
    <property type="entry name" value="Peripla_BP/Lac1_sug-bd_dom"/>
</dbReference>
<dbReference type="EMBL" id="BAABEO010000024">
    <property type="protein sequence ID" value="GAA3696517.1"/>
    <property type="molecule type" value="Genomic_DNA"/>
</dbReference>
<gene>
    <name evidence="6" type="ORF">GCM10023081_36980</name>
</gene>
<keyword evidence="2 6" id="KW-0238">DNA-binding</keyword>
<dbReference type="SUPFAM" id="SSF47413">
    <property type="entry name" value="lambda repressor-like DNA-binding domains"/>
    <property type="match status" value="1"/>
</dbReference>
<sequence>MIKRQPVTLAEVAQRAGVNKSTVSRALTSNPQQVGAATVERIRAIAAEMGYLPDSAAATLRSGKSRVIGVLVPRVTDYVLASVYEGATKTARQHGYTTIVSNTDDDPAVRVQQLESLLARRVDGLIIGDARLDGDEVVATLKRRQIPYVLVNRRLHGHPSVTTDDLRGGELAAEHLLGLGHRDVGILAGPGYTSTGIERSLGFSQHYARAGIRLDPSVRIESQNDAEGGFAAARELLARHPEVTGIFATNDFAAIGAMGAAREAGRTPGVDLAVVGYNDIPLAQYLPLPLTSVSSPIFRMGERGAEVLLDIIAGGEPVAELLEPQLKARLSTMARNDAWTPSDPGDPLRSQAAPA</sequence>
<evidence type="ECO:0000313" key="6">
    <source>
        <dbReference type="EMBL" id="GAA3696517.1"/>
    </source>
</evidence>
<feature type="region of interest" description="Disordered" evidence="4">
    <location>
        <begin position="334"/>
        <end position="355"/>
    </location>
</feature>
<dbReference type="PANTHER" id="PTHR30146:SF109">
    <property type="entry name" value="HTH-TYPE TRANSCRIPTIONAL REGULATOR GALS"/>
    <property type="match status" value="1"/>
</dbReference>
<accession>A0ABP7CUA9</accession>
<keyword evidence="1" id="KW-0805">Transcription regulation</keyword>
<evidence type="ECO:0000256" key="2">
    <source>
        <dbReference type="ARBA" id="ARBA00023125"/>
    </source>
</evidence>
<dbReference type="PROSITE" id="PS50932">
    <property type="entry name" value="HTH_LACI_2"/>
    <property type="match status" value="1"/>
</dbReference>
<evidence type="ECO:0000313" key="7">
    <source>
        <dbReference type="Proteomes" id="UP001500752"/>
    </source>
</evidence>
<dbReference type="SUPFAM" id="SSF53822">
    <property type="entry name" value="Periplasmic binding protein-like I"/>
    <property type="match status" value="1"/>
</dbReference>
<dbReference type="InterPro" id="IPR010982">
    <property type="entry name" value="Lambda_DNA-bd_dom_sf"/>
</dbReference>
<dbReference type="Gene3D" id="3.40.50.2300">
    <property type="match status" value="2"/>
</dbReference>
<proteinExistence type="predicted"/>
<organism evidence="6 7">
    <name type="scientific">Arthrobacter ginkgonis</name>
    <dbReference type="NCBI Taxonomy" id="1630594"/>
    <lineage>
        <taxon>Bacteria</taxon>
        <taxon>Bacillati</taxon>
        <taxon>Actinomycetota</taxon>
        <taxon>Actinomycetes</taxon>
        <taxon>Micrococcales</taxon>
        <taxon>Micrococcaceae</taxon>
        <taxon>Arthrobacter</taxon>
    </lineage>
</organism>
<dbReference type="CDD" id="cd06285">
    <property type="entry name" value="PBP1_LacI-like"/>
    <property type="match status" value="1"/>
</dbReference>
<dbReference type="GO" id="GO:0003677">
    <property type="term" value="F:DNA binding"/>
    <property type="evidence" value="ECO:0007669"/>
    <property type="project" value="UniProtKB-KW"/>
</dbReference>
<protein>
    <submittedName>
        <fullName evidence="6">LacI family DNA-binding transcriptional regulator</fullName>
    </submittedName>
</protein>
<feature type="domain" description="HTH lacI-type" evidence="5">
    <location>
        <begin position="7"/>
        <end position="62"/>
    </location>
</feature>
<dbReference type="RefSeq" id="WP_345153130.1">
    <property type="nucleotide sequence ID" value="NZ_BAABEO010000024.1"/>
</dbReference>
<dbReference type="CDD" id="cd01392">
    <property type="entry name" value="HTH_LacI"/>
    <property type="match status" value="1"/>
</dbReference>
<dbReference type="InterPro" id="IPR028082">
    <property type="entry name" value="Peripla_BP_I"/>
</dbReference>
<evidence type="ECO:0000256" key="3">
    <source>
        <dbReference type="ARBA" id="ARBA00023163"/>
    </source>
</evidence>
<dbReference type="PANTHER" id="PTHR30146">
    <property type="entry name" value="LACI-RELATED TRANSCRIPTIONAL REPRESSOR"/>
    <property type="match status" value="1"/>
</dbReference>
<comment type="caution">
    <text evidence="6">The sequence shown here is derived from an EMBL/GenBank/DDBJ whole genome shotgun (WGS) entry which is preliminary data.</text>
</comment>
<reference evidence="7" key="1">
    <citation type="journal article" date="2019" name="Int. J. Syst. Evol. Microbiol.">
        <title>The Global Catalogue of Microorganisms (GCM) 10K type strain sequencing project: providing services to taxonomists for standard genome sequencing and annotation.</title>
        <authorList>
            <consortium name="The Broad Institute Genomics Platform"/>
            <consortium name="The Broad Institute Genome Sequencing Center for Infectious Disease"/>
            <person name="Wu L."/>
            <person name="Ma J."/>
        </authorList>
    </citation>
    <scope>NUCLEOTIDE SEQUENCE [LARGE SCALE GENOMIC DNA]</scope>
    <source>
        <strain evidence="7">JCM 30742</strain>
    </source>
</reference>
<dbReference type="InterPro" id="IPR000843">
    <property type="entry name" value="HTH_LacI"/>
</dbReference>
<keyword evidence="3" id="KW-0804">Transcription</keyword>
<evidence type="ECO:0000256" key="4">
    <source>
        <dbReference type="SAM" id="MobiDB-lite"/>
    </source>
</evidence>
<evidence type="ECO:0000259" key="5">
    <source>
        <dbReference type="PROSITE" id="PS50932"/>
    </source>
</evidence>
<keyword evidence="7" id="KW-1185">Reference proteome</keyword>
<dbReference type="Proteomes" id="UP001500752">
    <property type="component" value="Unassembled WGS sequence"/>
</dbReference>
<dbReference type="Pfam" id="PF00532">
    <property type="entry name" value="Peripla_BP_1"/>
    <property type="match status" value="1"/>
</dbReference>
<dbReference type="Gene3D" id="1.10.260.40">
    <property type="entry name" value="lambda repressor-like DNA-binding domains"/>
    <property type="match status" value="1"/>
</dbReference>
<dbReference type="SMART" id="SM00354">
    <property type="entry name" value="HTH_LACI"/>
    <property type="match status" value="1"/>
</dbReference>
<evidence type="ECO:0000256" key="1">
    <source>
        <dbReference type="ARBA" id="ARBA00023015"/>
    </source>
</evidence>
<name>A0ABP7CUA9_9MICC</name>
<dbReference type="Pfam" id="PF00356">
    <property type="entry name" value="LacI"/>
    <property type="match status" value="1"/>
</dbReference>